<gene>
    <name evidence="2" type="ORF">IAB74_04755</name>
</gene>
<dbReference type="InterPro" id="IPR024264">
    <property type="entry name" value="DUF3786"/>
</dbReference>
<sequence>MAQDNYRLQMEQAQARFLTYDQNRLIEKFSLQADGNYLYLSFLGTPHRLSRKTGSLEYEKDGCWQDGNTFSRVLTLLDILCDSKDTRCPSGVWQSMESFGRHVHQTLLAERDPMAEAFDKDPQALARAARQLGATPISWGDVGFSLEIMDGLSIGVQFWRSDEDFPAQIRWFWDKNALDYLRYETMYYAVSLVRQELWEAFNAQIAEHFGDELR</sequence>
<feature type="domain" description="DUF3786" evidence="1">
    <location>
        <begin position="25"/>
        <end position="193"/>
    </location>
</feature>
<protein>
    <submittedName>
        <fullName evidence="2">DUF3786 domain-containing protein</fullName>
    </submittedName>
</protein>
<dbReference type="EMBL" id="DVFK01000066">
    <property type="protein sequence ID" value="HIQ67802.1"/>
    <property type="molecule type" value="Genomic_DNA"/>
</dbReference>
<dbReference type="Proteomes" id="UP000886796">
    <property type="component" value="Unassembled WGS sequence"/>
</dbReference>
<dbReference type="AlphaFoldDB" id="A0A9D0Z229"/>
<dbReference type="Pfam" id="PF12654">
    <property type="entry name" value="DUF3786"/>
    <property type="match status" value="1"/>
</dbReference>
<reference evidence="2" key="1">
    <citation type="submission" date="2020-10" db="EMBL/GenBank/DDBJ databases">
        <authorList>
            <person name="Gilroy R."/>
        </authorList>
    </citation>
    <scope>NUCLEOTIDE SEQUENCE</scope>
    <source>
        <strain evidence="2">13361</strain>
    </source>
</reference>
<name>A0A9D0Z229_9FIRM</name>
<accession>A0A9D0Z229</accession>
<comment type="caution">
    <text evidence="2">The sequence shown here is derived from an EMBL/GenBank/DDBJ whole genome shotgun (WGS) entry which is preliminary data.</text>
</comment>
<organism evidence="2 3">
    <name type="scientific">Candidatus Faecousia excrementigallinarum</name>
    <dbReference type="NCBI Taxonomy" id="2840806"/>
    <lineage>
        <taxon>Bacteria</taxon>
        <taxon>Bacillati</taxon>
        <taxon>Bacillota</taxon>
        <taxon>Clostridia</taxon>
        <taxon>Eubacteriales</taxon>
        <taxon>Oscillospiraceae</taxon>
        <taxon>Faecousia</taxon>
    </lineage>
</organism>
<evidence type="ECO:0000313" key="2">
    <source>
        <dbReference type="EMBL" id="HIQ67802.1"/>
    </source>
</evidence>
<evidence type="ECO:0000313" key="3">
    <source>
        <dbReference type="Proteomes" id="UP000886796"/>
    </source>
</evidence>
<evidence type="ECO:0000259" key="1">
    <source>
        <dbReference type="Pfam" id="PF12654"/>
    </source>
</evidence>
<reference evidence="2" key="2">
    <citation type="journal article" date="2021" name="PeerJ">
        <title>Extensive microbial diversity within the chicken gut microbiome revealed by metagenomics and culture.</title>
        <authorList>
            <person name="Gilroy R."/>
            <person name="Ravi A."/>
            <person name="Getino M."/>
            <person name="Pursley I."/>
            <person name="Horton D.L."/>
            <person name="Alikhan N.F."/>
            <person name="Baker D."/>
            <person name="Gharbi K."/>
            <person name="Hall N."/>
            <person name="Watson M."/>
            <person name="Adriaenssens E.M."/>
            <person name="Foster-Nyarko E."/>
            <person name="Jarju S."/>
            <person name="Secka A."/>
            <person name="Antonio M."/>
            <person name="Oren A."/>
            <person name="Chaudhuri R.R."/>
            <person name="La Ragione R."/>
            <person name="Hildebrand F."/>
            <person name="Pallen M.J."/>
        </authorList>
    </citation>
    <scope>NUCLEOTIDE SEQUENCE</scope>
    <source>
        <strain evidence="2">13361</strain>
    </source>
</reference>
<proteinExistence type="predicted"/>